<evidence type="ECO:0000313" key="2">
    <source>
        <dbReference type="Proteomes" id="UP001430953"/>
    </source>
</evidence>
<dbReference type="EMBL" id="JADYXP020000012">
    <property type="protein sequence ID" value="KAL0112379.1"/>
    <property type="molecule type" value="Genomic_DNA"/>
</dbReference>
<sequence length="84" mass="9195">MTKRFWGGMHFSGSAIAAQRANLSQASSLRSSNRTRLSQIGRRDRNVLSVATPRLVSICLGAETASSRLDLSGSRNRPIYNDQS</sequence>
<reference evidence="1 2" key="1">
    <citation type="submission" date="2023-03" db="EMBL/GenBank/DDBJ databases">
        <title>High recombination rates correlate with genetic variation in Cardiocondyla obscurior ants.</title>
        <authorList>
            <person name="Errbii M."/>
        </authorList>
    </citation>
    <scope>NUCLEOTIDE SEQUENCE [LARGE SCALE GENOMIC DNA]</scope>
    <source>
        <strain evidence="1">Alpha-2009</strain>
        <tissue evidence="1">Whole body</tissue>
    </source>
</reference>
<name>A0AAW2FCV0_9HYME</name>
<keyword evidence="2" id="KW-1185">Reference proteome</keyword>
<protein>
    <submittedName>
        <fullName evidence="1">Uncharacterized protein</fullName>
    </submittedName>
</protein>
<accession>A0AAW2FCV0</accession>
<dbReference type="AlphaFoldDB" id="A0AAW2FCV0"/>
<evidence type="ECO:0000313" key="1">
    <source>
        <dbReference type="EMBL" id="KAL0112379.1"/>
    </source>
</evidence>
<dbReference type="Proteomes" id="UP001430953">
    <property type="component" value="Unassembled WGS sequence"/>
</dbReference>
<gene>
    <name evidence="1" type="ORF">PUN28_012013</name>
</gene>
<comment type="caution">
    <text evidence="1">The sequence shown here is derived from an EMBL/GenBank/DDBJ whole genome shotgun (WGS) entry which is preliminary data.</text>
</comment>
<organism evidence="1 2">
    <name type="scientific">Cardiocondyla obscurior</name>
    <dbReference type="NCBI Taxonomy" id="286306"/>
    <lineage>
        <taxon>Eukaryota</taxon>
        <taxon>Metazoa</taxon>
        <taxon>Ecdysozoa</taxon>
        <taxon>Arthropoda</taxon>
        <taxon>Hexapoda</taxon>
        <taxon>Insecta</taxon>
        <taxon>Pterygota</taxon>
        <taxon>Neoptera</taxon>
        <taxon>Endopterygota</taxon>
        <taxon>Hymenoptera</taxon>
        <taxon>Apocrita</taxon>
        <taxon>Aculeata</taxon>
        <taxon>Formicoidea</taxon>
        <taxon>Formicidae</taxon>
        <taxon>Myrmicinae</taxon>
        <taxon>Cardiocondyla</taxon>
    </lineage>
</organism>
<proteinExistence type="predicted"/>